<feature type="chain" id="PRO_5019415254" description="DUF4148 domain-containing protein" evidence="1">
    <location>
        <begin position="22"/>
        <end position="96"/>
    </location>
</feature>
<name>A0A418Y567_9BURK</name>
<organism evidence="2 3">
    <name type="scientific">Massilia cavernae</name>
    <dbReference type="NCBI Taxonomy" id="2320864"/>
    <lineage>
        <taxon>Bacteria</taxon>
        <taxon>Pseudomonadati</taxon>
        <taxon>Pseudomonadota</taxon>
        <taxon>Betaproteobacteria</taxon>
        <taxon>Burkholderiales</taxon>
        <taxon>Oxalobacteraceae</taxon>
        <taxon>Telluria group</taxon>
        <taxon>Massilia</taxon>
    </lineage>
</organism>
<dbReference type="RefSeq" id="WP_119810067.1">
    <property type="nucleotide sequence ID" value="NZ_QYUP01000070.1"/>
</dbReference>
<dbReference type="Proteomes" id="UP000284006">
    <property type="component" value="Unassembled WGS sequence"/>
</dbReference>
<dbReference type="EMBL" id="QYUP01000070">
    <property type="protein sequence ID" value="RJG21391.1"/>
    <property type="molecule type" value="Genomic_DNA"/>
</dbReference>
<keyword evidence="1" id="KW-0732">Signal</keyword>
<dbReference type="OrthoDB" id="8760077at2"/>
<evidence type="ECO:0000256" key="1">
    <source>
        <dbReference type="SAM" id="SignalP"/>
    </source>
</evidence>
<feature type="signal peptide" evidence="1">
    <location>
        <begin position="1"/>
        <end position="21"/>
    </location>
</feature>
<keyword evidence="3" id="KW-1185">Reference proteome</keyword>
<evidence type="ECO:0008006" key="4">
    <source>
        <dbReference type="Google" id="ProtNLM"/>
    </source>
</evidence>
<dbReference type="AlphaFoldDB" id="A0A418Y567"/>
<gene>
    <name evidence="2" type="ORF">D3872_06785</name>
</gene>
<sequence>MNAIKFITAAAAFAVAGSVFAADAPAANAAVTAAAASTAAAAANANNGIAAKNLNVPSIVIGQPTAADRAAVRTEAVEFVKNHKTALAVQLEQYKN</sequence>
<reference evidence="2 3" key="1">
    <citation type="submission" date="2018-09" db="EMBL/GenBank/DDBJ databases">
        <authorList>
            <person name="Zhu H."/>
        </authorList>
    </citation>
    <scope>NUCLEOTIDE SEQUENCE [LARGE SCALE GENOMIC DNA]</scope>
    <source>
        <strain evidence="2 3">K1S02-61</strain>
    </source>
</reference>
<protein>
    <recommendedName>
        <fullName evidence="4">DUF4148 domain-containing protein</fullName>
    </recommendedName>
</protein>
<accession>A0A418Y567</accession>
<evidence type="ECO:0000313" key="2">
    <source>
        <dbReference type="EMBL" id="RJG21391.1"/>
    </source>
</evidence>
<evidence type="ECO:0000313" key="3">
    <source>
        <dbReference type="Proteomes" id="UP000284006"/>
    </source>
</evidence>
<comment type="caution">
    <text evidence="2">The sequence shown here is derived from an EMBL/GenBank/DDBJ whole genome shotgun (WGS) entry which is preliminary data.</text>
</comment>
<proteinExistence type="predicted"/>